<evidence type="ECO:0000256" key="5">
    <source>
        <dbReference type="RuleBase" id="RU363099"/>
    </source>
</evidence>
<dbReference type="Proteomes" id="UP000243499">
    <property type="component" value="Chromosome 7"/>
</dbReference>
<dbReference type="PANTHER" id="PTHR46506">
    <property type="entry name" value="OS05G0143600 PROTEIN"/>
    <property type="match status" value="1"/>
</dbReference>
<dbReference type="InterPro" id="IPR036404">
    <property type="entry name" value="Jacalin-like_lectin_dom_sf"/>
</dbReference>
<dbReference type="SMART" id="SM00915">
    <property type="entry name" value="Jacalin"/>
    <property type="match status" value="1"/>
</dbReference>
<dbReference type="PROSITE" id="PS51752">
    <property type="entry name" value="JACALIN_LECTIN"/>
    <property type="match status" value="1"/>
</dbReference>
<dbReference type="InterPro" id="IPR044859">
    <property type="entry name" value="Allene_oxi_cyc_Dirigent"/>
</dbReference>
<comment type="similarity">
    <text evidence="1 5">Belongs to the plant dirigent protein family.</text>
</comment>
<keyword evidence="5" id="KW-0052">Apoplast</keyword>
<evidence type="ECO:0000259" key="6">
    <source>
        <dbReference type="PROSITE" id="PS51752"/>
    </source>
</evidence>
<evidence type="ECO:0000256" key="1">
    <source>
        <dbReference type="ARBA" id="ARBA00010746"/>
    </source>
</evidence>
<dbReference type="AlphaFoldDB" id="A0A2T8IBM7"/>
<dbReference type="Gramene" id="PVH35083">
    <property type="protein sequence ID" value="PVH35083"/>
    <property type="gene ID" value="PAHAL_7G102900"/>
</dbReference>
<keyword evidence="4" id="KW-0430">Lectin</keyword>
<evidence type="ECO:0000256" key="3">
    <source>
        <dbReference type="ARBA" id="ARBA00022525"/>
    </source>
</evidence>
<dbReference type="Pfam" id="PF03018">
    <property type="entry name" value="Dirigent"/>
    <property type="match status" value="1"/>
</dbReference>
<evidence type="ECO:0000256" key="2">
    <source>
        <dbReference type="ARBA" id="ARBA00011738"/>
    </source>
</evidence>
<dbReference type="CDD" id="cd09612">
    <property type="entry name" value="Jacalin"/>
    <property type="match status" value="1"/>
</dbReference>
<dbReference type="GO" id="GO:0030246">
    <property type="term" value="F:carbohydrate binding"/>
    <property type="evidence" value="ECO:0007669"/>
    <property type="project" value="UniProtKB-KW"/>
</dbReference>
<keyword evidence="3 5" id="KW-0964">Secreted</keyword>
<proteinExistence type="inferred from homology"/>
<dbReference type="Gene3D" id="2.100.10.30">
    <property type="entry name" value="Jacalin-like lectin domain"/>
    <property type="match status" value="1"/>
</dbReference>
<dbReference type="InterPro" id="IPR001229">
    <property type="entry name" value="Jacalin-like_lectin_dom"/>
</dbReference>
<dbReference type="GO" id="GO:0009699">
    <property type="term" value="P:phenylpropanoid biosynthetic process"/>
    <property type="evidence" value="ECO:0007669"/>
    <property type="project" value="UniProtKB-ARBA"/>
</dbReference>
<dbReference type="Pfam" id="PF01419">
    <property type="entry name" value="Jacalin"/>
    <property type="match status" value="1"/>
</dbReference>
<dbReference type="SUPFAM" id="SSF51101">
    <property type="entry name" value="Mannose-binding lectins"/>
    <property type="match status" value="1"/>
</dbReference>
<comment type="subunit">
    <text evidence="2 5">Homodimer.</text>
</comment>
<comment type="subcellular location">
    <subcellularLocation>
        <location evidence="5">Secreted</location>
        <location evidence="5">Extracellular space</location>
        <location evidence="5">Apoplast</location>
    </subcellularLocation>
</comment>
<evidence type="ECO:0000256" key="4">
    <source>
        <dbReference type="ARBA" id="ARBA00022734"/>
    </source>
</evidence>
<dbReference type="Gene3D" id="2.40.480.10">
    <property type="entry name" value="Allene oxide cyclase-like"/>
    <property type="match status" value="1"/>
</dbReference>
<evidence type="ECO:0000313" key="7">
    <source>
        <dbReference type="EMBL" id="PVH35083.1"/>
    </source>
</evidence>
<dbReference type="InterPro" id="IPR004265">
    <property type="entry name" value="Dirigent"/>
</dbReference>
<accession>A0A2T8IBM7</accession>
<reference evidence="7" key="1">
    <citation type="submission" date="2018-04" db="EMBL/GenBank/DDBJ databases">
        <title>WGS assembly of Panicum hallii.</title>
        <authorList>
            <person name="Lovell J."/>
            <person name="Jenkins J."/>
            <person name="Lowry D."/>
            <person name="Mamidi S."/>
            <person name="Sreedasyam A."/>
            <person name="Weng X."/>
            <person name="Barry K."/>
            <person name="Bonette J."/>
            <person name="Campitelli B."/>
            <person name="Daum C."/>
            <person name="Gordon S."/>
            <person name="Gould B."/>
            <person name="Lipzen A."/>
            <person name="Macqueen A."/>
            <person name="Palacio-Mejia J."/>
            <person name="Plott C."/>
            <person name="Shakirov E."/>
            <person name="Shu S."/>
            <person name="Yoshinaga Y."/>
            <person name="Zane M."/>
            <person name="Rokhsar D."/>
            <person name="Grimwood J."/>
            <person name="Schmutz J."/>
            <person name="Juenger T."/>
        </authorList>
    </citation>
    <scope>NUCLEOTIDE SEQUENCE [LARGE SCALE GENOMIC DNA]</scope>
    <source>
        <strain evidence="7">FIL2</strain>
    </source>
</reference>
<sequence length="267" mass="29129">MERDELRISGLYLHHAYREPSPTQLTIVRPPKGMFGKTAANNWTIHEGPDPREYAIVARAQGLHLNSGNWHNSFTIVFENDGSTLHVMGISVSDGDWGIVGGTGEFAMAQGVISKKLFKQIETGNIVELNIYAIYPAKIPHLVRDGPVGGNGGNPFEPQYEPRRFESIKVLSGEAVDSIEFFTLIGMELSARKVDFAAPEFVKEVTGTVAGNIVTSLNFVTNFQTYGPFGQVRGTPFSLPKQKDGKIVGLFVRAGNVIDALGVLVEP</sequence>
<gene>
    <name evidence="7" type="ORF">PAHAL_7G102900</name>
</gene>
<comment type="function">
    <text evidence="5">Dirigent proteins impart stereoselectivity on the phenoxy radical-coupling reaction, yielding optically active lignans from two molecules of coniferyl alcohol in the biosynthesis of lignans, flavonolignans, and alkaloids and thus plays a central role in plant secondary metabolism.</text>
</comment>
<dbReference type="GO" id="GO:0048046">
    <property type="term" value="C:apoplast"/>
    <property type="evidence" value="ECO:0007669"/>
    <property type="project" value="UniProtKB-SubCell"/>
</dbReference>
<feature type="domain" description="Jacalin-type lectin" evidence="6">
    <location>
        <begin position="142"/>
        <end position="267"/>
    </location>
</feature>
<protein>
    <recommendedName>
        <fullName evidence="5">Dirigent protein</fullName>
    </recommendedName>
</protein>
<dbReference type="EMBL" id="CM008052">
    <property type="protein sequence ID" value="PVH35083.1"/>
    <property type="molecule type" value="Genomic_DNA"/>
</dbReference>
<dbReference type="InterPro" id="IPR033734">
    <property type="entry name" value="Jacalin-like_lectin_dom_plant"/>
</dbReference>
<organism evidence="7">
    <name type="scientific">Panicum hallii</name>
    <dbReference type="NCBI Taxonomy" id="206008"/>
    <lineage>
        <taxon>Eukaryota</taxon>
        <taxon>Viridiplantae</taxon>
        <taxon>Streptophyta</taxon>
        <taxon>Embryophyta</taxon>
        <taxon>Tracheophyta</taxon>
        <taxon>Spermatophyta</taxon>
        <taxon>Magnoliopsida</taxon>
        <taxon>Liliopsida</taxon>
        <taxon>Poales</taxon>
        <taxon>Poaceae</taxon>
        <taxon>PACMAD clade</taxon>
        <taxon>Panicoideae</taxon>
        <taxon>Panicodae</taxon>
        <taxon>Paniceae</taxon>
        <taxon>Panicinae</taxon>
        <taxon>Panicum</taxon>
        <taxon>Panicum sect. Panicum</taxon>
    </lineage>
</organism>
<name>A0A2T8IBM7_9POAL</name>